<dbReference type="SMART" id="SM00108">
    <property type="entry name" value="B_lectin"/>
    <property type="match status" value="1"/>
</dbReference>
<dbReference type="CDD" id="cd01098">
    <property type="entry name" value="PAN_AP_plant"/>
    <property type="match status" value="1"/>
</dbReference>
<keyword evidence="4" id="KW-0472">Membrane</keyword>
<keyword evidence="8" id="KW-1185">Reference proteome</keyword>
<evidence type="ECO:0000256" key="3">
    <source>
        <dbReference type="ARBA" id="ARBA00023180"/>
    </source>
</evidence>
<keyword evidence="3" id="KW-0325">Glycoprotein</keyword>
<feature type="transmembrane region" description="Helical" evidence="4">
    <location>
        <begin position="465"/>
        <end position="489"/>
    </location>
</feature>
<dbReference type="GO" id="GO:0048544">
    <property type="term" value="P:recognition of pollen"/>
    <property type="evidence" value="ECO:0007669"/>
    <property type="project" value="InterPro"/>
</dbReference>
<keyword evidence="2" id="KW-1015">Disulfide bond</keyword>
<dbReference type="PROSITE" id="PS50948">
    <property type="entry name" value="PAN"/>
    <property type="match status" value="1"/>
</dbReference>
<dbReference type="Proteomes" id="UP001415857">
    <property type="component" value="Unassembled WGS sequence"/>
</dbReference>
<evidence type="ECO:0000259" key="6">
    <source>
        <dbReference type="PROSITE" id="PS50948"/>
    </source>
</evidence>
<evidence type="ECO:0000259" key="5">
    <source>
        <dbReference type="PROSITE" id="PS50927"/>
    </source>
</evidence>
<dbReference type="AlphaFoldDB" id="A0AAP0RDT1"/>
<dbReference type="Gene3D" id="1.10.510.10">
    <property type="entry name" value="Transferase(Phosphotransferase) domain 1"/>
    <property type="match status" value="1"/>
</dbReference>
<dbReference type="Pfam" id="PF01453">
    <property type="entry name" value="B_lectin"/>
    <property type="match status" value="1"/>
</dbReference>
<protein>
    <recommendedName>
        <fullName evidence="9">S-locus glycoprotein</fullName>
    </recommendedName>
</protein>
<dbReference type="SUPFAM" id="SSF51110">
    <property type="entry name" value="alpha-D-mannose-specific plant lectins"/>
    <property type="match status" value="1"/>
</dbReference>
<evidence type="ECO:0008006" key="9">
    <source>
        <dbReference type="Google" id="ProtNLM"/>
    </source>
</evidence>
<dbReference type="InterPro" id="IPR000858">
    <property type="entry name" value="S_locus_glycoprot_dom"/>
</dbReference>
<organism evidence="7 8">
    <name type="scientific">Liquidambar formosana</name>
    <name type="common">Formosan gum</name>
    <dbReference type="NCBI Taxonomy" id="63359"/>
    <lineage>
        <taxon>Eukaryota</taxon>
        <taxon>Viridiplantae</taxon>
        <taxon>Streptophyta</taxon>
        <taxon>Embryophyta</taxon>
        <taxon>Tracheophyta</taxon>
        <taxon>Spermatophyta</taxon>
        <taxon>Magnoliopsida</taxon>
        <taxon>eudicotyledons</taxon>
        <taxon>Gunneridae</taxon>
        <taxon>Pentapetalae</taxon>
        <taxon>Saxifragales</taxon>
        <taxon>Altingiaceae</taxon>
        <taxon>Liquidambar</taxon>
    </lineage>
</organism>
<dbReference type="Gene3D" id="2.90.10.10">
    <property type="entry name" value="Bulb-type lectin domain"/>
    <property type="match status" value="1"/>
</dbReference>
<dbReference type="Pfam" id="PF08276">
    <property type="entry name" value="PAN_2"/>
    <property type="match status" value="1"/>
</dbReference>
<keyword evidence="1" id="KW-0732">Signal</keyword>
<gene>
    <name evidence="7" type="ORF">L1049_022020</name>
</gene>
<dbReference type="InterPro" id="IPR011009">
    <property type="entry name" value="Kinase-like_dom_sf"/>
</dbReference>
<dbReference type="PANTHER" id="PTHR32444:SF247">
    <property type="entry name" value="OS01G0958200 PROTEIN"/>
    <property type="match status" value="1"/>
</dbReference>
<evidence type="ECO:0000256" key="2">
    <source>
        <dbReference type="ARBA" id="ARBA00023157"/>
    </source>
</evidence>
<evidence type="ECO:0000256" key="1">
    <source>
        <dbReference type="ARBA" id="ARBA00022729"/>
    </source>
</evidence>
<feature type="domain" description="Bulb-type lectin" evidence="5">
    <location>
        <begin position="48"/>
        <end position="173"/>
    </location>
</feature>
<evidence type="ECO:0000313" key="7">
    <source>
        <dbReference type="EMBL" id="KAK9274768.1"/>
    </source>
</evidence>
<name>A0AAP0RDT1_LIQFO</name>
<evidence type="ECO:0000256" key="4">
    <source>
        <dbReference type="SAM" id="Phobius"/>
    </source>
</evidence>
<dbReference type="PANTHER" id="PTHR32444">
    <property type="entry name" value="BULB-TYPE LECTIN DOMAIN-CONTAINING PROTEIN"/>
    <property type="match status" value="1"/>
</dbReference>
<dbReference type="InterPro" id="IPR036426">
    <property type="entry name" value="Bulb-type_lectin_dom_sf"/>
</dbReference>
<sequence length="600" mass="66993">MLPHYHLSLSRNLIYSKLSGMSTTPKPCFSIFVIILFLSHKACSSIGGDTLSSGQSLAVSQTLISQESIFELGFFRPSSTNSLNIFLGIWYKNFADRIIVWVANRDSPLFDPSSSRLEISQNGNLVLLNKFQTPIWSTNLSSSRSNFTEAVLLDTGNFVLRDRSNSSTIYWQSFDHPTDTWLPGGKIGINKRTGKAQFLTSWKNSENPAPGMFTFGIDPNGSSDFFMEWNRSQRYWSSGLWDGQTFSSVPDMRLNKIYRYSFVSNENESYFTYSIYGVSVLSRFVMDSSGKIEQLTWMDGIWNWNIFWSQPNMQSEVYALCGAFGVYNENVSTYYCECLKGFEPFSIDETRLNDWSGGCVRKTPLQCENGNSNANGKKDGFLKISNMRQLPRNSKSFPAANARRCELACMENCTCTAYTFNSSGCSIWKGALLNLQLSPGDSAGQDLYIRLAATELGNAGGNRKLWVVIAVLVSLTILISSFLLCCLCLRMHKRKSTYAWELWNNDQGVELLEPKLGYPSSTSLLLRCINIGLLCVEESPADRPTMSNVVSMLGNELAPLPEPKRPAFSTGRGVMDSIPSNSSMGIYSINNITISTVGAR</sequence>
<dbReference type="InterPro" id="IPR001480">
    <property type="entry name" value="Bulb-type_lectin_dom"/>
</dbReference>
<dbReference type="InterPro" id="IPR003609">
    <property type="entry name" value="Pan_app"/>
</dbReference>
<dbReference type="Pfam" id="PF00954">
    <property type="entry name" value="S_locus_glycop"/>
    <property type="match status" value="1"/>
</dbReference>
<dbReference type="SMART" id="SM00473">
    <property type="entry name" value="PAN_AP"/>
    <property type="match status" value="1"/>
</dbReference>
<comment type="caution">
    <text evidence="7">The sequence shown here is derived from an EMBL/GenBank/DDBJ whole genome shotgun (WGS) entry which is preliminary data.</text>
</comment>
<dbReference type="EMBL" id="JBBPBK010000011">
    <property type="protein sequence ID" value="KAK9274768.1"/>
    <property type="molecule type" value="Genomic_DNA"/>
</dbReference>
<dbReference type="CDD" id="cd00028">
    <property type="entry name" value="B_lectin"/>
    <property type="match status" value="1"/>
</dbReference>
<dbReference type="SUPFAM" id="SSF56112">
    <property type="entry name" value="Protein kinase-like (PK-like)"/>
    <property type="match status" value="1"/>
</dbReference>
<keyword evidence="4" id="KW-1133">Transmembrane helix</keyword>
<proteinExistence type="predicted"/>
<keyword evidence="4" id="KW-0812">Transmembrane</keyword>
<evidence type="ECO:0000313" key="8">
    <source>
        <dbReference type="Proteomes" id="UP001415857"/>
    </source>
</evidence>
<reference evidence="7 8" key="1">
    <citation type="journal article" date="2024" name="Plant J.">
        <title>Genome sequences and population genomics reveal climatic adaptation and genomic divergence between two closely related sweetgum species.</title>
        <authorList>
            <person name="Xu W.Q."/>
            <person name="Ren C.Q."/>
            <person name="Zhang X.Y."/>
            <person name="Comes H.P."/>
            <person name="Liu X.H."/>
            <person name="Li Y.G."/>
            <person name="Kettle C.J."/>
            <person name="Jalonen R."/>
            <person name="Gaisberger H."/>
            <person name="Ma Y.Z."/>
            <person name="Qiu Y.X."/>
        </authorList>
    </citation>
    <scope>NUCLEOTIDE SEQUENCE [LARGE SCALE GENOMIC DNA]</scope>
    <source>
        <strain evidence="7">Hangzhou</strain>
    </source>
</reference>
<dbReference type="FunFam" id="2.90.10.10:FF:000002">
    <property type="entry name" value="Serine/threonine-protein kinase"/>
    <property type="match status" value="1"/>
</dbReference>
<accession>A0AAP0RDT1</accession>
<feature type="domain" description="Apple" evidence="6">
    <location>
        <begin position="367"/>
        <end position="452"/>
    </location>
</feature>
<dbReference type="PROSITE" id="PS50927">
    <property type="entry name" value="BULB_LECTIN"/>
    <property type="match status" value="1"/>
</dbReference>